<evidence type="ECO:0000313" key="3">
    <source>
        <dbReference type="Proteomes" id="UP000789405"/>
    </source>
</evidence>
<sequence>EFLVEKIDLILEEVGHNRFTAIVIDNASNMKLTQQTIYEKYPKILNLNCIAYCINLVSKDILSIY</sequence>
<name>A0A9N9DDS3_9GLOM</name>
<reference evidence="2" key="1">
    <citation type="submission" date="2021-06" db="EMBL/GenBank/DDBJ databases">
        <authorList>
            <person name="Kallberg Y."/>
            <person name="Tangrot J."/>
            <person name="Rosling A."/>
        </authorList>
    </citation>
    <scope>NUCLEOTIDE SEQUENCE</scope>
    <source>
        <strain evidence="2">MA453B</strain>
    </source>
</reference>
<evidence type="ECO:0000313" key="2">
    <source>
        <dbReference type="EMBL" id="CAG8634546.1"/>
    </source>
</evidence>
<comment type="caution">
    <text evidence="2">The sequence shown here is derived from an EMBL/GenBank/DDBJ whole genome shotgun (WGS) entry which is preliminary data.</text>
</comment>
<protein>
    <submittedName>
        <fullName evidence="2">1150_t:CDS:1</fullName>
    </submittedName>
</protein>
<feature type="non-terminal residue" evidence="2">
    <location>
        <position position="1"/>
    </location>
</feature>
<dbReference type="Pfam" id="PF04937">
    <property type="entry name" value="DUF659"/>
    <property type="match status" value="1"/>
</dbReference>
<dbReference type="AlphaFoldDB" id="A0A9N9DDS3"/>
<dbReference type="Proteomes" id="UP000789405">
    <property type="component" value="Unassembled WGS sequence"/>
</dbReference>
<dbReference type="InterPro" id="IPR007021">
    <property type="entry name" value="DUF659"/>
</dbReference>
<organism evidence="2 3">
    <name type="scientific">Dentiscutata erythropus</name>
    <dbReference type="NCBI Taxonomy" id="1348616"/>
    <lineage>
        <taxon>Eukaryota</taxon>
        <taxon>Fungi</taxon>
        <taxon>Fungi incertae sedis</taxon>
        <taxon>Mucoromycota</taxon>
        <taxon>Glomeromycotina</taxon>
        <taxon>Glomeromycetes</taxon>
        <taxon>Diversisporales</taxon>
        <taxon>Gigasporaceae</taxon>
        <taxon>Dentiscutata</taxon>
    </lineage>
</organism>
<gene>
    <name evidence="2" type="ORF">DERYTH_LOCUS9324</name>
</gene>
<dbReference type="EMBL" id="CAJVPY010005062">
    <property type="protein sequence ID" value="CAG8634546.1"/>
    <property type="molecule type" value="Genomic_DNA"/>
</dbReference>
<feature type="domain" description="DUF659" evidence="1">
    <location>
        <begin position="2"/>
        <end position="64"/>
    </location>
</feature>
<evidence type="ECO:0000259" key="1">
    <source>
        <dbReference type="Pfam" id="PF04937"/>
    </source>
</evidence>
<accession>A0A9N9DDS3</accession>
<dbReference type="OrthoDB" id="2419618at2759"/>
<proteinExistence type="predicted"/>
<keyword evidence="3" id="KW-1185">Reference proteome</keyword>